<dbReference type="GeneID" id="14885552"/>
<reference evidence="2 3" key="1">
    <citation type="submission" date="2012-10" db="EMBL/GenBank/DDBJ databases">
        <authorList>
            <person name="Zafar N."/>
            <person name="Inman J."/>
            <person name="Hall N."/>
            <person name="Lorenzi H."/>
            <person name="Caler E."/>
        </authorList>
    </citation>
    <scope>NUCLEOTIDE SEQUENCE [LARGE SCALE GENOMIC DNA]</scope>
    <source>
        <strain evidence="2 3">IP1</strain>
    </source>
</reference>
<keyword evidence="3" id="KW-1185">Reference proteome</keyword>
<name>A0A0A1U1U9_ENTIV</name>
<evidence type="ECO:0000256" key="1">
    <source>
        <dbReference type="SAM" id="MobiDB-lite"/>
    </source>
</evidence>
<dbReference type="EMBL" id="KB206960">
    <property type="protein sequence ID" value="ELP86592.1"/>
    <property type="molecule type" value="Genomic_DNA"/>
</dbReference>
<dbReference type="Proteomes" id="UP000014680">
    <property type="component" value="Unassembled WGS sequence"/>
</dbReference>
<dbReference type="RefSeq" id="XP_004185938.1">
    <property type="nucleotide sequence ID" value="XM_004185890.1"/>
</dbReference>
<gene>
    <name evidence="2" type="ORF">EIN_162260</name>
</gene>
<feature type="compositionally biased region" description="Low complexity" evidence="1">
    <location>
        <begin position="110"/>
        <end position="283"/>
    </location>
</feature>
<protein>
    <submittedName>
        <fullName evidence="2">Uncharacterized protein</fullName>
    </submittedName>
</protein>
<dbReference type="AlphaFoldDB" id="A0A0A1U1U9"/>
<dbReference type="KEGG" id="eiv:EIN_162260"/>
<dbReference type="VEuPathDB" id="AmoebaDB:EIN_162260"/>
<feature type="region of interest" description="Disordered" evidence="1">
    <location>
        <begin position="107"/>
        <end position="284"/>
    </location>
</feature>
<organism evidence="2 3">
    <name type="scientific">Entamoeba invadens IP1</name>
    <dbReference type="NCBI Taxonomy" id="370355"/>
    <lineage>
        <taxon>Eukaryota</taxon>
        <taxon>Amoebozoa</taxon>
        <taxon>Evosea</taxon>
        <taxon>Archamoebae</taxon>
        <taxon>Mastigamoebida</taxon>
        <taxon>Entamoebidae</taxon>
        <taxon>Entamoeba</taxon>
    </lineage>
</organism>
<evidence type="ECO:0000313" key="3">
    <source>
        <dbReference type="Proteomes" id="UP000014680"/>
    </source>
</evidence>
<evidence type="ECO:0000313" key="2">
    <source>
        <dbReference type="EMBL" id="ELP86592.1"/>
    </source>
</evidence>
<accession>A0A0A1U1U9</accession>
<sequence length="650" mass="72510">MVETCEDCMSNDSLSCSTCKSNTNKYYDKDMRTKCAMCTAIRYCNYCTFTSETCRECIDGAYLDNGHCFKCDNDQGKCIECTSDNKCAKCQSGYWVDTLTNTCVDHEPEVSSSTQTSSSDESFSLSEESNQSNQSNEDSESYSTTSDYSNNSNNSNYSDDSNNSSEEPYNNSSSSYTSSDQSGQSSYSNESSSLSEESNQSSEEPYNNSSSCDSSSDQSGQSSYSNQSSEEQSTSSESNSIGSDSNTTSSEQNSSESESQYPSEESTESSDSNNSSFDTSSSSNEKDTEYYLKAYYSDVACVSIQYEEVFPINRCIPFTTEDGTSIQYTRNIQEDKIILNVYNSSDCQNTTKTVDVELTDNCTDNSKTAVITQSEKEHLSFDSFIEFVVHKYIENTQTEVQTILYTKMDCENFQNKTNDNNSASYTTHVEMNVATFMQFEASDEQCKLPIKEFHCSCNTQYDNTTFVECNNNFLKRTYFVDKEATKLAFKEFFPIGKCVSQNCENTVYSGNSFMSENIDGKMTKKCFLGVKCQGEYFVTEQRNIVGNITKLGAGAFVEEFVSSIDINGMDDTIFSTKKFANEDELQILVIQQYTLLDDMVLSTHYKANVTEDVATLEIDNPVVGSGFGIKCGTVGDINVDNQSIRVECTH</sequence>
<proteinExistence type="predicted"/>